<protein>
    <submittedName>
        <fullName evidence="8">Unannotated protein</fullName>
    </submittedName>
</protein>
<dbReference type="EMBL" id="CAFAAM010000013">
    <property type="protein sequence ID" value="CAB4793967.1"/>
    <property type="molecule type" value="Genomic_DNA"/>
</dbReference>
<keyword evidence="1" id="KW-0472">Membrane</keyword>
<evidence type="ECO:0000256" key="1">
    <source>
        <dbReference type="SAM" id="Phobius"/>
    </source>
</evidence>
<organism evidence="8">
    <name type="scientific">freshwater metagenome</name>
    <dbReference type="NCBI Taxonomy" id="449393"/>
    <lineage>
        <taxon>unclassified sequences</taxon>
        <taxon>metagenomes</taxon>
        <taxon>ecological metagenomes</taxon>
    </lineage>
</organism>
<dbReference type="EMBL" id="CAFBRD010000153">
    <property type="protein sequence ID" value="CAB5078699.1"/>
    <property type="molecule type" value="Genomic_DNA"/>
</dbReference>
<evidence type="ECO:0000313" key="4">
    <source>
        <dbReference type="EMBL" id="CAB4596927.1"/>
    </source>
</evidence>
<feature type="transmembrane region" description="Helical" evidence="1">
    <location>
        <begin position="619"/>
        <end position="640"/>
    </location>
</feature>
<dbReference type="EMBL" id="CAEZTY010000091">
    <property type="protein sequence ID" value="CAB4596927.1"/>
    <property type="molecule type" value="Genomic_DNA"/>
</dbReference>
<accession>A0A6J7KZD1</accession>
<evidence type="ECO:0000313" key="9">
    <source>
        <dbReference type="EMBL" id="CAB4984809.1"/>
    </source>
</evidence>
<evidence type="ECO:0000313" key="7">
    <source>
        <dbReference type="EMBL" id="CAB4793967.1"/>
    </source>
</evidence>
<dbReference type="AlphaFoldDB" id="A0A6J7KZD1"/>
<dbReference type="EMBL" id="CAESAL010000051">
    <property type="protein sequence ID" value="CAB4344224.1"/>
    <property type="molecule type" value="Genomic_DNA"/>
</dbReference>
<dbReference type="EMBL" id="CAEUNJ010000034">
    <property type="protein sequence ID" value="CAB4371595.1"/>
    <property type="molecule type" value="Genomic_DNA"/>
</dbReference>
<evidence type="ECO:0000313" key="10">
    <source>
        <dbReference type="EMBL" id="CAB5078699.1"/>
    </source>
</evidence>
<dbReference type="EMBL" id="CAFBNJ010000096">
    <property type="protein sequence ID" value="CAB4961838.1"/>
    <property type="molecule type" value="Genomic_DNA"/>
</dbReference>
<dbReference type="EMBL" id="CAEZXY010000061">
    <property type="protein sequence ID" value="CAB4713502.1"/>
    <property type="molecule type" value="Genomic_DNA"/>
</dbReference>
<reference evidence="8" key="1">
    <citation type="submission" date="2020-05" db="EMBL/GenBank/DDBJ databases">
        <authorList>
            <person name="Chiriac C."/>
            <person name="Salcher M."/>
            <person name="Ghai R."/>
            <person name="Kavagutti S V."/>
        </authorList>
    </citation>
    <scope>NUCLEOTIDE SEQUENCE</scope>
</reference>
<dbReference type="InterPro" id="IPR046112">
    <property type="entry name" value="DUF6049"/>
</dbReference>
<gene>
    <name evidence="4" type="ORF">UFOPK1762_01681</name>
    <name evidence="5" type="ORF">UFOPK2624_01254</name>
    <name evidence="6" type="ORF">UFOPK2969_00765</name>
    <name evidence="7" type="ORF">UFOPK3010_00178</name>
    <name evidence="2" type="ORF">UFOPK3331_01331</name>
    <name evidence="8" type="ORF">UFOPK3785_01539</name>
    <name evidence="9" type="ORF">UFOPK3927_00934</name>
    <name evidence="3" type="ORF">UFOPK4201_00929</name>
    <name evidence="10" type="ORF">UFOPK4371_01853</name>
</gene>
<evidence type="ECO:0000313" key="3">
    <source>
        <dbReference type="EMBL" id="CAB4371595.1"/>
    </source>
</evidence>
<name>A0A6J7KZD1_9ZZZZ</name>
<evidence type="ECO:0000313" key="2">
    <source>
        <dbReference type="EMBL" id="CAB4344224.1"/>
    </source>
</evidence>
<evidence type="ECO:0000313" key="6">
    <source>
        <dbReference type="EMBL" id="CAB4790549.1"/>
    </source>
</evidence>
<evidence type="ECO:0000313" key="5">
    <source>
        <dbReference type="EMBL" id="CAB4713502.1"/>
    </source>
</evidence>
<dbReference type="EMBL" id="CAFBOK010000096">
    <property type="protein sequence ID" value="CAB4984809.1"/>
    <property type="molecule type" value="Genomic_DNA"/>
</dbReference>
<keyword evidence="1" id="KW-1133">Transmembrane helix</keyword>
<sequence length="664" mass="69540">MIGRFMRVGVVAAFLLVLCPLLANAQSTQAAPHQLKLVHQTAFVGPNGVFSVELSTGDLPANTKVDLVLFSAVTSRSRLDRTIAGEQLGNAVFSTPAIILDASRSTKTLTLPLNEKWPAPEGGTVLSESGVYPVLIEATAANGTRLDSIVTHLLRLPAPTTPTSPLAVAATVVIDAPLGLSREGAPQLSDTQLRRASEQFRILAAATNTPLTLAATPFLVQALAEASDPSPRPDNRARQTLSRPYVTIDAGSLISAGRSSVLGAEYATGDNILANVFEAAPDHRTLVLDPSVTPSALNLLAQSGTRSVVLQSSQIRSSLVSDESSVLTRSFVIESENGTSFSAMANDDAASSRFLLATDPILGAHHALAELMMLHQEQPSADRGVALTIPDAVDTSALKEFLAGLAATTGAPSGSAGNMVVQPLTLDDLFTRTGVAGTSQKPTVRSWTSNDPTDLGTYGSQLEQAQWNLLGLRTMLPKGTEIVNPIENTILASAEATLTLNDRAAVLNNANNQLLAVTSAISLPKSQKVTLTSRSGKIPLVITNSLPVEALVRIIVSSPKLEFPSGTIYEITLAPLSTTRTDIQVTTRASGAFPLDVAITSSGGGVPVASSRIDVRSTAISGVGLFLSLGAGLFLLVWWARHIRHSRRARALVATNEPSQTPGG</sequence>
<evidence type="ECO:0000313" key="8">
    <source>
        <dbReference type="EMBL" id="CAB4961838.1"/>
    </source>
</evidence>
<dbReference type="EMBL" id="CAFAAD010000045">
    <property type="protein sequence ID" value="CAB4790549.1"/>
    <property type="molecule type" value="Genomic_DNA"/>
</dbReference>
<keyword evidence="1" id="KW-0812">Transmembrane</keyword>
<dbReference type="Pfam" id="PF19516">
    <property type="entry name" value="DUF6049"/>
    <property type="match status" value="1"/>
</dbReference>
<proteinExistence type="predicted"/>